<evidence type="ECO:0000256" key="3">
    <source>
        <dbReference type="ARBA" id="ARBA00022692"/>
    </source>
</evidence>
<dbReference type="InterPro" id="IPR020846">
    <property type="entry name" value="MFS_dom"/>
</dbReference>
<dbReference type="GO" id="GO:0022857">
    <property type="term" value="F:transmembrane transporter activity"/>
    <property type="evidence" value="ECO:0007669"/>
    <property type="project" value="InterPro"/>
</dbReference>
<dbReference type="GO" id="GO:0016020">
    <property type="term" value="C:membrane"/>
    <property type="evidence" value="ECO:0007669"/>
    <property type="project" value="UniProtKB-SubCell"/>
</dbReference>
<dbReference type="Gene3D" id="1.20.1250.20">
    <property type="entry name" value="MFS general substrate transporter like domains"/>
    <property type="match status" value="1"/>
</dbReference>
<comment type="caution">
    <text evidence="8">The sequence shown here is derived from an EMBL/GenBank/DDBJ whole genome shotgun (WGS) entry which is preliminary data.</text>
</comment>
<protein>
    <submittedName>
        <fullName evidence="8">Putative MFS family arabinose efflux permease</fullName>
    </submittedName>
</protein>
<accession>A0A841J558</accession>
<evidence type="ECO:0000313" key="8">
    <source>
        <dbReference type="EMBL" id="MBB6123695.1"/>
    </source>
</evidence>
<dbReference type="PROSITE" id="PS50850">
    <property type="entry name" value="MFS"/>
    <property type="match status" value="1"/>
</dbReference>
<feature type="transmembrane region" description="Helical" evidence="6">
    <location>
        <begin position="267"/>
        <end position="288"/>
    </location>
</feature>
<feature type="transmembrane region" description="Helical" evidence="6">
    <location>
        <begin position="360"/>
        <end position="383"/>
    </location>
</feature>
<comment type="subcellular location">
    <subcellularLocation>
        <location evidence="1">Membrane</location>
        <topology evidence="1">Multi-pass membrane protein</topology>
    </subcellularLocation>
</comment>
<feature type="transmembrane region" description="Helical" evidence="6">
    <location>
        <begin position="325"/>
        <end position="348"/>
    </location>
</feature>
<dbReference type="InterPro" id="IPR011701">
    <property type="entry name" value="MFS"/>
</dbReference>
<dbReference type="InterPro" id="IPR036259">
    <property type="entry name" value="MFS_trans_sf"/>
</dbReference>
<dbReference type="Proteomes" id="UP000552700">
    <property type="component" value="Unassembled WGS sequence"/>
</dbReference>
<evidence type="ECO:0000313" key="9">
    <source>
        <dbReference type="Proteomes" id="UP000552700"/>
    </source>
</evidence>
<keyword evidence="2" id="KW-0813">Transport</keyword>
<evidence type="ECO:0000256" key="5">
    <source>
        <dbReference type="ARBA" id="ARBA00023136"/>
    </source>
</evidence>
<feature type="transmembrane region" description="Helical" evidence="6">
    <location>
        <begin position="231"/>
        <end position="255"/>
    </location>
</feature>
<evidence type="ECO:0000256" key="4">
    <source>
        <dbReference type="ARBA" id="ARBA00022989"/>
    </source>
</evidence>
<proteinExistence type="predicted"/>
<keyword evidence="5 6" id="KW-0472">Membrane</keyword>
<feature type="transmembrane region" description="Helical" evidence="6">
    <location>
        <begin position="143"/>
        <end position="165"/>
    </location>
</feature>
<dbReference type="PANTHER" id="PTHR23505:SF79">
    <property type="entry name" value="PROTEIN SPINSTER"/>
    <property type="match status" value="1"/>
</dbReference>
<dbReference type="AlphaFoldDB" id="A0A841J558"/>
<name>A0A841J558_9SPHN</name>
<dbReference type="RefSeq" id="WP_184079069.1">
    <property type="nucleotide sequence ID" value="NZ_JACIJP010000002.1"/>
</dbReference>
<evidence type="ECO:0000256" key="1">
    <source>
        <dbReference type="ARBA" id="ARBA00004141"/>
    </source>
</evidence>
<feature type="transmembrane region" description="Helical" evidence="6">
    <location>
        <begin position="171"/>
        <end position="193"/>
    </location>
</feature>
<keyword evidence="3 6" id="KW-0812">Transmembrane</keyword>
<reference evidence="8 9" key="1">
    <citation type="submission" date="2020-08" db="EMBL/GenBank/DDBJ databases">
        <title>Genomic Encyclopedia of Type Strains, Phase IV (KMG-IV): sequencing the most valuable type-strain genomes for metagenomic binning, comparative biology and taxonomic classification.</title>
        <authorList>
            <person name="Goeker M."/>
        </authorList>
    </citation>
    <scope>NUCLEOTIDE SEQUENCE [LARGE SCALE GENOMIC DNA]</scope>
    <source>
        <strain evidence="8 9">DSM 102255</strain>
    </source>
</reference>
<dbReference type="InterPro" id="IPR044770">
    <property type="entry name" value="MFS_spinster-like"/>
</dbReference>
<dbReference type="Pfam" id="PF07690">
    <property type="entry name" value="MFS_1"/>
    <property type="match status" value="1"/>
</dbReference>
<feature type="transmembrane region" description="Helical" evidence="6">
    <location>
        <begin position="300"/>
        <end position="319"/>
    </location>
</feature>
<dbReference type="SUPFAM" id="SSF103473">
    <property type="entry name" value="MFS general substrate transporter"/>
    <property type="match status" value="1"/>
</dbReference>
<gene>
    <name evidence="8" type="ORF">FHS92_001424</name>
</gene>
<keyword evidence="4 6" id="KW-1133">Transmembrane helix</keyword>
<evidence type="ECO:0000256" key="2">
    <source>
        <dbReference type="ARBA" id="ARBA00022448"/>
    </source>
</evidence>
<keyword evidence="9" id="KW-1185">Reference proteome</keyword>
<evidence type="ECO:0000259" key="7">
    <source>
        <dbReference type="PROSITE" id="PS50850"/>
    </source>
</evidence>
<feature type="transmembrane region" description="Helical" evidence="6">
    <location>
        <begin position="84"/>
        <end position="103"/>
    </location>
</feature>
<evidence type="ECO:0000256" key="6">
    <source>
        <dbReference type="SAM" id="Phobius"/>
    </source>
</evidence>
<feature type="transmembrane region" description="Helical" evidence="6">
    <location>
        <begin position="395"/>
        <end position="415"/>
    </location>
</feature>
<dbReference type="EMBL" id="JACIJP010000002">
    <property type="protein sequence ID" value="MBB6123695.1"/>
    <property type="molecule type" value="Genomic_DNA"/>
</dbReference>
<sequence>MSQGKGVGHRKLGGGIALVLTLTLLNTINYTDRALISILAQPIKADLHLSDLQIGLLSGFAFALVYSVLALPLSRIIDRGYHKVAIIGSTITWSIMTALGGFANSFWSLAAMRIGVALGEASLHPASHSLISLRLPVSARGKALALFSMGLPLGVGLGSFFGGWLSDDHGWRTAFLVLGPVGLLTVPLLLFVLPSTREQVQAQASAPVSNGKFSDLTSALALLWKRPVFRFLFVGQAIISMFGFSLTAFVGAFFMRVHGWSALQTGSFIAFSNGLGGSIGLLLGGVVFDFVGKRWPRIQMLPIAAALLLSGSLAILAWLVPSSPASAVCAFLATFLYLSAAVPPIAMAQSVAEPHMRATASALMTLSASLIGATAGPLLVGATSDFLTPIYGARGIAWALVGISCSQLAGAYCFWRAGRSRAQDGHTPPSA</sequence>
<feature type="domain" description="Major facilitator superfamily (MFS) profile" evidence="7">
    <location>
        <begin position="18"/>
        <end position="422"/>
    </location>
</feature>
<dbReference type="PANTHER" id="PTHR23505">
    <property type="entry name" value="SPINSTER"/>
    <property type="match status" value="1"/>
</dbReference>
<organism evidence="8 9">
    <name type="scientific">Sphingobium subterraneum</name>
    <dbReference type="NCBI Taxonomy" id="627688"/>
    <lineage>
        <taxon>Bacteria</taxon>
        <taxon>Pseudomonadati</taxon>
        <taxon>Pseudomonadota</taxon>
        <taxon>Alphaproteobacteria</taxon>
        <taxon>Sphingomonadales</taxon>
        <taxon>Sphingomonadaceae</taxon>
        <taxon>Sphingobium</taxon>
    </lineage>
</organism>
<feature type="transmembrane region" description="Helical" evidence="6">
    <location>
        <begin position="52"/>
        <end position="72"/>
    </location>
</feature>
<dbReference type="CDD" id="cd17328">
    <property type="entry name" value="MFS_spinster_like"/>
    <property type="match status" value="1"/>
</dbReference>